<dbReference type="AlphaFoldDB" id="A0AA38LH94"/>
<dbReference type="GO" id="GO:0016787">
    <property type="term" value="F:hydrolase activity"/>
    <property type="evidence" value="ECO:0007669"/>
    <property type="project" value="UniProtKB-KW"/>
</dbReference>
<organism evidence="8 9">
    <name type="scientific">Taxus chinensis</name>
    <name type="common">Chinese yew</name>
    <name type="synonym">Taxus wallichiana var. chinensis</name>
    <dbReference type="NCBI Taxonomy" id="29808"/>
    <lineage>
        <taxon>Eukaryota</taxon>
        <taxon>Viridiplantae</taxon>
        <taxon>Streptophyta</taxon>
        <taxon>Embryophyta</taxon>
        <taxon>Tracheophyta</taxon>
        <taxon>Spermatophyta</taxon>
        <taxon>Pinopsida</taxon>
        <taxon>Pinidae</taxon>
        <taxon>Conifers II</taxon>
        <taxon>Cupressales</taxon>
        <taxon>Taxaceae</taxon>
        <taxon>Taxus</taxon>
    </lineage>
</organism>
<evidence type="ECO:0000256" key="2">
    <source>
        <dbReference type="ARBA" id="ARBA00022729"/>
    </source>
</evidence>
<evidence type="ECO:0000313" key="9">
    <source>
        <dbReference type="Proteomes" id="UP000824469"/>
    </source>
</evidence>
<dbReference type="PANTHER" id="PTHR11005">
    <property type="entry name" value="LYSOSOMAL ACID LIPASE-RELATED"/>
    <property type="match status" value="1"/>
</dbReference>
<dbReference type="Gene3D" id="3.40.50.1820">
    <property type="entry name" value="alpha/beta hydrolase"/>
    <property type="match status" value="1"/>
</dbReference>
<dbReference type="Proteomes" id="UP000824469">
    <property type="component" value="Unassembled WGS sequence"/>
</dbReference>
<protein>
    <recommendedName>
        <fullName evidence="7">Partial AB-hydrolase lipase domain-containing protein</fullName>
    </recommendedName>
</protein>
<comment type="similarity">
    <text evidence="1">Belongs to the AB hydrolase superfamily. Lipase family.</text>
</comment>
<dbReference type="Pfam" id="PF04083">
    <property type="entry name" value="Abhydro_lipase"/>
    <property type="match status" value="1"/>
</dbReference>
<keyword evidence="2" id="KW-0732">Signal</keyword>
<feature type="non-terminal residue" evidence="8">
    <location>
        <position position="1"/>
    </location>
</feature>
<evidence type="ECO:0000259" key="7">
    <source>
        <dbReference type="Pfam" id="PF04083"/>
    </source>
</evidence>
<dbReference type="SUPFAM" id="SSF53474">
    <property type="entry name" value="alpha/beta-Hydrolases"/>
    <property type="match status" value="1"/>
</dbReference>
<sequence>VPTKDGFLLSVQRMSSRRFRTSHKEPAFLYHGIMQGGEGWLLDEPKESLAFILADSGYDVWIGNSQGDLIKLKLLESQFGWVKMQEFWDWSWDDLVAFDVPAMLHFVHHMTQQPIYYVGYSQGAMSDFAAFTNNEIASIVKKAAMLSPVAYLNNVPSPLIRTAAFLFLDQVDLLLLHMYEFNPTSPEASQILQAACRNVASNCRDLSSLVTGPTCCVNKSRTAYYDKYRQSTSTKNLAQLAQLLRSGRFGKYDYGFFGNLIKYWRISPPSYDLSAIPERLTFFLAHGGRDKVADPEDVRHAGDELPGEVRILFKPNYDHEDFIHGTSSYVEVYPYLLDFFR</sequence>
<dbReference type="GO" id="GO:0016042">
    <property type="term" value="P:lipid catabolic process"/>
    <property type="evidence" value="ECO:0007669"/>
    <property type="project" value="UniProtKB-KW"/>
</dbReference>
<dbReference type="InterPro" id="IPR029058">
    <property type="entry name" value="AB_hydrolase_fold"/>
</dbReference>
<accession>A0AA38LH94</accession>
<evidence type="ECO:0000256" key="1">
    <source>
        <dbReference type="ARBA" id="ARBA00010701"/>
    </source>
</evidence>
<proteinExistence type="inferred from homology"/>
<evidence type="ECO:0000256" key="6">
    <source>
        <dbReference type="ARBA" id="ARBA00023180"/>
    </source>
</evidence>
<keyword evidence="4" id="KW-0442">Lipid degradation</keyword>
<evidence type="ECO:0000256" key="4">
    <source>
        <dbReference type="ARBA" id="ARBA00022963"/>
    </source>
</evidence>
<comment type="caution">
    <text evidence="8">The sequence shown here is derived from an EMBL/GenBank/DDBJ whole genome shotgun (WGS) entry which is preliminary data.</text>
</comment>
<dbReference type="EMBL" id="JAHRHJ020000002">
    <property type="protein sequence ID" value="KAH9324828.1"/>
    <property type="molecule type" value="Genomic_DNA"/>
</dbReference>
<keyword evidence="6" id="KW-0325">Glycoprotein</keyword>
<gene>
    <name evidence="8" type="ORF">KI387_005006</name>
</gene>
<name>A0AA38LH94_TAXCH</name>
<keyword evidence="9" id="KW-1185">Reference proteome</keyword>
<dbReference type="OMA" id="STPSWHH"/>
<dbReference type="FunFam" id="3.40.50.1820:FF:000057">
    <property type="entry name" value="Lipase"/>
    <property type="match status" value="1"/>
</dbReference>
<keyword evidence="5" id="KW-0443">Lipid metabolism</keyword>
<evidence type="ECO:0000256" key="3">
    <source>
        <dbReference type="ARBA" id="ARBA00022801"/>
    </source>
</evidence>
<dbReference type="InterPro" id="IPR006693">
    <property type="entry name" value="AB_hydrolase_lipase"/>
</dbReference>
<evidence type="ECO:0000313" key="8">
    <source>
        <dbReference type="EMBL" id="KAH9324828.1"/>
    </source>
</evidence>
<reference evidence="8 9" key="1">
    <citation type="journal article" date="2021" name="Nat. Plants">
        <title>The Taxus genome provides insights into paclitaxel biosynthesis.</title>
        <authorList>
            <person name="Xiong X."/>
            <person name="Gou J."/>
            <person name="Liao Q."/>
            <person name="Li Y."/>
            <person name="Zhou Q."/>
            <person name="Bi G."/>
            <person name="Li C."/>
            <person name="Du R."/>
            <person name="Wang X."/>
            <person name="Sun T."/>
            <person name="Guo L."/>
            <person name="Liang H."/>
            <person name="Lu P."/>
            <person name="Wu Y."/>
            <person name="Zhang Z."/>
            <person name="Ro D.K."/>
            <person name="Shang Y."/>
            <person name="Huang S."/>
            <person name="Yan J."/>
        </authorList>
    </citation>
    <scope>NUCLEOTIDE SEQUENCE [LARGE SCALE GENOMIC DNA]</scope>
    <source>
        <strain evidence="8">Ta-2019</strain>
    </source>
</reference>
<keyword evidence="3" id="KW-0378">Hydrolase</keyword>
<feature type="domain" description="Partial AB-hydrolase lipase" evidence="7">
    <location>
        <begin position="1"/>
        <end position="42"/>
    </location>
</feature>
<evidence type="ECO:0000256" key="5">
    <source>
        <dbReference type="ARBA" id="ARBA00023098"/>
    </source>
</evidence>